<reference evidence="6 7" key="1">
    <citation type="submission" date="2015-04" db="EMBL/GenBank/DDBJ databases">
        <title>Complete genome sequence of Schizopora paradoxa KUC8140, a cosmopolitan wood degrader in East Asia.</title>
        <authorList>
            <consortium name="DOE Joint Genome Institute"/>
            <person name="Min B."/>
            <person name="Park H."/>
            <person name="Jang Y."/>
            <person name="Kim J.-J."/>
            <person name="Kim K.H."/>
            <person name="Pangilinan J."/>
            <person name="Lipzen A."/>
            <person name="Riley R."/>
            <person name="Grigoriev I.V."/>
            <person name="Spatafora J.W."/>
            <person name="Choi I.-G."/>
        </authorList>
    </citation>
    <scope>NUCLEOTIDE SEQUENCE [LARGE SCALE GENOMIC DNA]</scope>
    <source>
        <strain evidence="6 7">KUC8140</strain>
    </source>
</reference>
<dbReference type="InParanoid" id="A0A0H2RXY9"/>
<evidence type="ECO:0000259" key="5">
    <source>
        <dbReference type="PROSITE" id="PS50865"/>
    </source>
</evidence>
<evidence type="ECO:0000256" key="1">
    <source>
        <dbReference type="ARBA" id="ARBA00022723"/>
    </source>
</evidence>
<proteinExistence type="predicted"/>
<dbReference type="PROSITE" id="PS50865">
    <property type="entry name" value="ZF_MYND_2"/>
    <property type="match status" value="1"/>
</dbReference>
<dbReference type="Gene3D" id="6.10.140.2220">
    <property type="match status" value="1"/>
</dbReference>
<evidence type="ECO:0000256" key="4">
    <source>
        <dbReference type="PROSITE-ProRule" id="PRU00134"/>
    </source>
</evidence>
<dbReference type="EMBL" id="KQ085915">
    <property type="protein sequence ID" value="KLO16462.1"/>
    <property type="molecule type" value="Genomic_DNA"/>
</dbReference>
<dbReference type="InterPro" id="IPR002893">
    <property type="entry name" value="Znf_MYND"/>
</dbReference>
<keyword evidence="3" id="KW-0862">Zinc</keyword>
<evidence type="ECO:0000313" key="7">
    <source>
        <dbReference type="Proteomes" id="UP000053477"/>
    </source>
</evidence>
<evidence type="ECO:0000256" key="3">
    <source>
        <dbReference type="ARBA" id="ARBA00022833"/>
    </source>
</evidence>
<keyword evidence="7" id="KW-1185">Reference proteome</keyword>
<name>A0A0H2RXY9_9AGAM</name>
<protein>
    <recommendedName>
        <fullName evidence="5">MYND-type domain-containing protein</fullName>
    </recommendedName>
</protein>
<dbReference type="GO" id="GO:0008270">
    <property type="term" value="F:zinc ion binding"/>
    <property type="evidence" value="ECO:0007669"/>
    <property type="project" value="UniProtKB-KW"/>
</dbReference>
<organism evidence="6 7">
    <name type="scientific">Schizopora paradoxa</name>
    <dbReference type="NCBI Taxonomy" id="27342"/>
    <lineage>
        <taxon>Eukaryota</taxon>
        <taxon>Fungi</taxon>
        <taxon>Dikarya</taxon>
        <taxon>Basidiomycota</taxon>
        <taxon>Agaricomycotina</taxon>
        <taxon>Agaricomycetes</taxon>
        <taxon>Hymenochaetales</taxon>
        <taxon>Schizoporaceae</taxon>
        <taxon>Schizopora</taxon>
    </lineage>
</organism>
<gene>
    <name evidence="6" type="ORF">SCHPADRAFT_926469</name>
</gene>
<dbReference type="AlphaFoldDB" id="A0A0H2RXY9"/>
<dbReference type="STRING" id="27342.A0A0H2RXY9"/>
<sequence>MLKKKAIPFLTQTFVKLANVNTIHEDTKNIDFVDKLLRVFEYVLQPDGGVPYLLQALRNGFLQGVVNCGPLLSLLRPDAVNALKHIIDHFLISYLSYYSVLLAIIDALKDVDRKCLEQNVDQSALKPSWMKFEQYVLERSVCKALFERCIQSDTSVSSCAQCGKRDVKNNFQKCGGCRIMHYCSKDCQTTHWKEGGHRAICKRILETGGGWDRRDRRFSEFITVYDISRHAADLHQMALKKYGVQPVPLGKTLPYGSSVDYGTVPPTFDVIKLEDDVGENETSYLNSKKDDWDEGVKTRGSGGFLAKFILPRGASDLGQMFLADTGLIGMHLWQRNSDDLTLAFGPRFRWTGIDSDGKSLGAVSDEIDGVLNKLPLAKVRMGDHFLWSSYMGRMSVLEAISELADIEKKIYGI</sequence>
<feature type="domain" description="MYND-type" evidence="5">
    <location>
        <begin position="159"/>
        <end position="201"/>
    </location>
</feature>
<dbReference type="Proteomes" id="UP000053477">
    <property type="component" value="Unassembled WGS sequence"/>
</dbReference>
<dbReference type="Pfam" id="PF01753">
    <property type="entry name" value="zf-MYND"/>
    <property type="match status" value="1"/>
</dbReference>
<dbReference type="PROSITE" id="PS01360">
    <property type="entry name" value="ZF_MYND_1"/>
    <property type="match status" value="1"/>
</dbReference>
<keyword evidence="1" id="KW-0479">Metal-binding</keyword>
<dbReference type="SUPFAM" id="SSF144232">
    <property type="entry name" value="HIT/MYND zinc finger-like"/>
    <property type="match status" value="1"/>
</dbReference>
<evidence type="ECO:0000256" key="2">
    <source>
        <dbReference type="ARBA" id="ARBA00022771"/>
    </source>
</evidence>
<evidence type="ECO:0000313" key="6">
    <source>
        <dbReference type="EMBL" id="KLO16462.1"/>
    </source>
</evidence>
<accession>A0A0H2RXY9</accession>
<dbReference type="OrthoDB" id="5282002at2759"/>
<keyword evidence="2 4" id="KW-0863">Zinc-finger</keyword>